<proteinExistence type="predicted"/>
<organism evidence="1 2">
    <name type="scientific">Kribbella ginsengisoli</name>
    <dbReference type="NCBI Taxonomy" id="363865"/>
    <lineage>
        <taxon>Bacteria</taxon>
        <taxon>Bacillati</taxon>
        <taxon>Actinomycetota</taxon>
        <taxon>Actinomycetes</taxon>
        <taxon>Propionibacteriales</taxon>
        <taxon>Kribbellaceae</taxon>
        <taxon>Kribbella</taxon>
    </lineage>
</organism>
<dbReference type="EMBL" id="BAABAA010000005">
    <property type="protein sequence ID" value="GAA3566389.1"/>
    <property type="molecule type" value="Genomic_DNA"/>
</dbReference>
<keyword evidence="2" id="KW-1185">Reference proteome</keyword>
<protein>
    <submittedName>
        <fullName evidence="1">Uncharacterized protein</fullName>
    </submittedName>
</protein>
<accession>A0ABP6XHN4</accession>
<evidence type="ECO:0000313" key="2">
    <source>
        <dbReference type="Proteomes" id="UP001501222"/>
    </source>
</evidence>
<gene>
    <name evidence="1" type="ORF">GCM10022235_38760</name>
</gene>
<dbReference type="Proteomes" id="UP001501222">
    <property type="component" value="Unassembled WGS sequence"/>
</dbReference>
<sequence>MEQNGFMPNATCSLCGTQAESEDAPITWATSVENGRKLLYCDRCARENVRSIEGKLDSAWW</sequence>
<reference evidence="2" key="1">
    <citation type="journal article" date="2019" name="Int. J. Syst. Evol. Microbiol.">
        <title>The Global Catalogue of Microorganisms (GCM) 10K type strain sequencing project: providing services to taxonomists for standard genome sequencing and annotation.</title>
        <authorList>
            <consortium name="The Broad Institute Genomics Platform"/>
            <consortium name="The Broad Institute Genome Sequencing Center for Infectious Disease"/>
            <person name="Wu L."/>
            <person name="Ma J."/>
        </authorList>
    </citation>
    <scope>NUCLEOTIDE SEQUENCE [LARGE SCALE GENOMIC DNA]</scope>
    <source>
        <strain evidence="2">JCM 16928</strain>
    </source>
</reference>
<name>A0ABP6XHN4_9ACTN</name>
<comment type="caution">
    <text evidence="1">The sequence shown here is derived from an EMBL/GenBank/DDBJ whole genome shotgun (WGS) entry which is preliminary data.</text>
</comment>
<evidence type="ECO:0000313" key="1">
    <source>
        <dbReference type="EMBL" id="GAA3566389.1"/>
    </source>
</evidence>